<evidence type="ECO:0000256" key="6">
    <source>
        <dbReference type="ARBA" id="ARBA00023274"/>
    </source>
</evidence>
<keyword evidence="5" id="KW-0496">Mitochondrion</keyword>
<evidence type="ECO:0000256" key="5">
    <source>
        <dbReference type="ARBA" id="ARBA00023128"/>
    </source>
</evidence>
<dbReference type="STRING" id="37653.A0A0L8GLC0"/>
<name>A0A0L8GLC0_OCTBM</name>
<dbReference type="GO" id="GO:0005762">
    <property type="term" value="C:mitochondrial large ribosomal subunit"/>
    <property type="evidence" value="ECO:0007669"/>
    <property type="project" value="InterPro"/>
</dbReference>
<evidence type="ECO:0000256" key="3">
    <source>
        <dbReference type="ARBA" id="ARBA00022946"/>
    </source>
</evidence>
<gene>
    <name evidence="7" type="ORF">OCBIM_22031675mg</name>
</gene>
<evidence type="ECO:0000313" key="7">
    <source>
        <dbReference type="EMBL" id="KOF77782.1"/>
    </source>
</evidence>
<dbReference type="PANTHER" id="PTHR21338">
    <property type="entry name" value="MITOCHONDRIAL RIBOSOMAL PROTEIN L41"/>
    <property type="match status" value="1"/>
</dbReference>
<comment type="subcellular location">
    <subcellularLocation>
        <location evidence="1">Mitochondrion</location>
    </subcellularLocation>
</comment>
<dbReference type="InterPro" id="IPR019189">
    <property type="entry name" value="Ribosomal_mL41"/>
</dbReference>
<keyword evidence="6" id="KW-0687">Ribonucleoprotein</keyword>
<dbReference type="GO" id="GO:0003735">
    <property type="term" value="F:structural constituent of ribosome"/>
    <property type="evidence" value="ECO:0007669"/>
    <property type="project" value="InterPro"/>
</dbReference>
<reference evidence="7" key="1">
    <citation type="submission" date="2015-07" db="EMBL/GenBank/DDBJ databases">
        <title>MeaNS - Measles Nucleotide Surveillance Program.</title>
        <authorList>
            <person name="Tran T."/>
            <person name="Druce J."/>
        </authorList>
    </citation>
    <scope>NUCLEOTIDE SEQUENCE</scope>
    <source>
        <strain evidence="7">UCB-OBI-ISO-001</strain>
        <tissue evidence="7">Gonad</tissue>
    </source>
</reference>
<accession>A0A0L8GLC0</accession>
<dbReference type="OMA" id="RFFRVKE"/>
<evidence type="ECO:0000256" key="2">
    <source>
        <dbReference type="ARBA" id="ARBA00010152"/>
    </source>
</evidence>
<comment type="similarity">
    <text evidence="2">Belongs to the mitochondrion-specific ribosomal protein mL41 family.</text>
</comment>
<dbReference type="EMBL" id="KQ421308">
    <property type="protein sequence ID" value="KOF77782.1"/>
    <property type="molecule type" value="Genomic_DNA"/>
</dbReference>
<dbReference type="KEGG" id="obi:106876075"/>
<evidence type="ECO:0000256" key="1">
    <source>
        <dbReference type="ARBA" id="ARBA00004173"/>
    </source>
</evidence>
<keyword evidence="4" id="KW-0689">Ribosomal protein</keyword>
<dbReference type="PANTHER" id="PTHR21338:SF0">
    <property type="entry name" value="LARGE RIBOSOMAL SUBUNIT PROTEIN ML41"/>
    <property type="match status" value="1"/>
</dbReference>
<dbReference type="GO" id="GO:0006412">
    <property type="term" value="P:translation"/>
    <property type="evidence" value="ECO:0007669"/>
    <property type="project" value="TreeGrafter"/>
</dbReference>
<organism evidence="7">
    <name type="scientific">Octopus bimaculoides</name>
    <name type="common">California two-spotted octopus</name>
    <dbReference type="NCBI Taxonomy" id="37653"/>
    <lineage>
        <taxon>Eukaryota</taxon>
        <taxon>Metazoa</taxon>
        <taxon>Spiralia</taxon>
        <taxon>Lophotrochozoa</taxon>
        <taxon>Mollusca</taxon>
        <taxon>Cephalopoda</taxon>
        <taxon>Coleoidea</taxon>
        <taxon>Octopodiformes</taxon>
        <taxon>Octopoda</taxon>
        <taxon>Incirrata</taxon>
        <taxon>Octopodidae</taxon>
        <taxon>Octopus</taxon>
    </lineage>
</organism>
<evidence type="ECO:0008006" key="8">
    <source>
        <dbReference type="Google" id="ProtNLM"/>
    </source>
</evidence>
<dbReference type="AlphaFoldDB" id="A0A0L8GLC0"/>
<dbReference type="OrthoDB" id="408933at2759"/>
<sequence>MQGSTLQFVRSLRTSSFCLGKKTRDPFDKRFETTGKHAKLDKPHHKQVQNILAKHIVPEVGAFSRKTGKYCIIPEMIPNIVVPDLTDCELKPYVSYKVPDVVQSQFTAKDLFDACYAPSIIEEHSANKT</sequence>
<proteinExistence type="inferred from homology"/>
<evidence type="ECO:0000256" key="4">
    <source>
        <dbReference type="ARBA" id="ARBA00022980"/>
    </source>
</evidence>
<dbReference type="Pfam" id="PF09809">
    <property type="entry name" value="MRP-L27"/>
    <property type="match status" value="1"/>
</dbReference>
<keyword evidence="3" id="KW-0809">Transit peptide</keyword>
<protein>
    <recommendedName>
        <fullName evidence="8">39S ribosomal protein L41, mitochondrial</fullName>
    </recommendedName>
</protein>